<accession>A0A328F8H2</accession>
<keyword evidence="17" id="KW-1185">Reference proteome</keyword>
<reference evidence="14 17" key="2">
    <citation type="submission" date="2019-02" db="EMBL/GenBank/DDBJ databases">
        <title>Complete genome sequence of Desulfobacter hydrogenophilus AcRS1.</title>
        <authorList>
            <person name="Marietou A."/>
            <person name="Lund M.B."/>
            <person name="Marshall I.P.G."/>
            <person name="Schreiber L."/>
            <person name="Jorgensen B."/>
        </authorList>
    </citation>
    <scope>NUCLEOTIDE SEQUENCE [LARGE SCALE GENOMIC DNA]</scope>
    <source>
        <strain evidence="14 17">AcRS1</strain>
    </source>
</reference>
<evidence type="ECO:0000256" key="8">
    <source>
        <dbReference type="ARBA" id="ARBA00047391"/>
    </source>
</evidence>
<dbReference type="GO" id="GO:0004053">
    <property type="term" value="F:arginase activity"/>
    <property type="evidence" value="ECO:0007669"/>
    <property type="project" value="UniProtKB-UniRule"/>
</dbReference>
<evidence type="ECO:0000313" key="15">
    <source>
        <dbReference type="EMBL" id="RAM00994.1"/>
    </source>
</evidence>
<dbReference type="EMBL" id="QLNI01000034">
    <property type="protein sequence ID" value="RAM00994.1"/>
    <property type="molecule type" value="Genomic_DNA"/>
</dbReference>
<comment type="catalytic activity">
    <reaction evidence="8 13">
        <text>L-arginine + H2O = urea + L-ornithine</text>
        <dbReference type="Rhea" id="RHEA:20569"/>
        <dbReference type="ChEBI" id="CHEBI:15377"/>
        <dbReference type="ChEBI" id="CHEBI:16199"/>
        <dbReference type="ChEBI" id="CHEBI:32682"/>
        <dbReference type="ChEBI" id="CHEBI:46911"/>
        <dbReference type="EC" id="3.5.3.1"/>
    </reaction>
</comment>
<evidence type="ECO:0000313" key="16">
    <source>
        <dbReference type="Proteomes" id="UP000248798"/>
    </source>
</evidence>
<dbReference type="EMBL" id="CP036313">
    <property type="protein sequence ID" value="QBH14644.1"/>
    <property type="molecule type" value="Genomic_DNA"/>
</dbReference>
<comment type="cofactor">
    <cofactor evidence="10 13">
        <name>Mn(2+)</name>
        <dbReference type="ChEBI" id="CHEBI:29035"/>
    </cofactor>
    <text evidence="10 13">Binds 2 manganese ions per subunit.</text>
</comment>
<dbReference type="NCBIfam" id="TIGR01229">
    <property type="entry name" value="rocF_arginase"/>
    <property type="match status" value="1"/>
</dbReference>
<dbReference type="Proteomes" id="UP000248798">
    <property type="component" value="Unassembled WGS sequence"/>
</dbReference>
<dbReference type="GO" id="GO:0005737">
    <property type="term" value="C:cytoplasm"/>
    <property type="evidence" value="ECO:0007669"/>
    <property type="project" value="TreeGrafter"/>
</dbReference>
<dbReference type="SUPFAM" id="SSF52768">
    <property type="entry name" value="Arginase/deacetylase"/>
    <property type="match status" value="1"/>
</dbReference>
<dbReference type="GO" id="GO:0030145">
    <property type="term" value="F:manganese ion binding"/>
    <property type="evidence" value="ECO:0007669"/>
    <property type="project" value="TreeGrafter"/>
</dbReference>
<evidence type="ECO:0000256" key="6">
    <source>
        <dbReference type="ARBA" id="ARBA00022801"/>
    </source>
</evidence>
<feature type="binding site" evidence="10">
    <location>
        <position position="142"/>
    </location>
    <ligand>
        <name>Mn(2+)</name>
        <dbReference type="ChEBI" id="CHEBI:29035"/>
        <label>1</label>
    </ligand>
</feature>
<dbReference type="GO" id="GO:0000050">
    <property type="term" value="P:urea cycle"/>
    <property type="evidence" value="ECO:0007669"/>
    <property type="project" value="UniProtKB-UniPathway"/>
</dbReference>
<dbReference type="Proteomes" id="UP000293902">
    <property type="component" value="Chromosome"/>
</dbReference>
<evidence type="ECO:0000256" key="2">
    <source>
        <dbReference type="ARBA" id="ARBA00012168"/>
    </source>
</evidence>
<comment type="similarity">
    <text evidence="11 12">Belongs to the arginase family.</text>
</comment>
<dbReference type="UniPathway" id="UPA00158">
    <property type="reaction ID" value="UER00270"/>
</dbReference>
<feature type="binding site" evidence="10">
    <location>
        <position position="247"/>
    </location>
    <ligand>
        <name>Mn(2+)</name>
        <dbReference type="ChEBI" id="CHEBI:29035"/>
        <label>1</label>
    </ligand>
</feature>
<feature type="binding site" evidence="10">
    <location>
        <position position="120"/>
    </location>
    <ligand>
        <name>Mn(2+)</name>
        <dbReference type="ChEBI" id="CHEBI:29035"/>
        <label>1</label>
    </ligand>
</feature>
<dbReference type="PRINTS" id="PR00116">
    <property type="entry name" value="ARGINASE"/>
</dbReference>
<feature type="binding site" evidence="10">
    <location>
        <position position="144"/>
    </location>
    <ligand>
        <name>Mn(2+)</name>
        <dbReference type="ChEBI" id="CHEBI:29035"/>
        <label>1</label>
    </ligand>
</feature>
<dbReference type="CDD" id="cd09989">
    <property type="entry name" value="Arginase"/>
    <property type="match status" value="1"/>
</dbReference>
<dbReference type="PANTHER" id="PTHR43782">
    <property type="entry name" value="ARGINASE"/>
    <property type="match status" value="1"/>
</dbReference>
<dbReference type="PANTHER" id="PTHR43782:SF3">
    <property type="entry name" value="ARGINASE"/>
    <property type="match status" value="1"/>
</dbReference>
<comment type="pathway">
    <text evidence="1">Nitrogen metabolism; urea cycle; L-ornithine and urea from L-arginine: step 1/1.</text>
</comment>
<dbReference type="EC" id="3.5.3.1" evidence="2 9"/>
<dbReference type="PIRSF" id="PIRSF036979">
    <property type="entry name" value="Arginase"/>
    <property type="match status" value="1"/>
</dbReference>
<keyword evidence="4 13" id="KW-0056">Arginine metabolism</keyword>
<dbReference type="InterPro" id="IPR014033">
    <property type="entry name" value="Arginase"/>
</dbReference>
<evidence type="ECO:0000313" key="17">
    <source>
        <dbReference type="Proteomes" id="UP000293902"/>
    </source>
</evidence>
<evidence type="ECO:0000256" key="12">
    <source>
        <dbReference type="RuleBase" id="RU003684"/>
    </source>
</evidence>
<keyword evidence="5 10" id="KW-0479">Metal-binding</keyword>
<feature type="binding site" evidence="10">
    <location>
        <position position="146"/>
    </location>
    <ligand>
        <name>Mn(2+)</name>
        <dbReference type="ChEBI" id="CHEBI:29035"/>
        <label>1</label>
    </ligand>
</feature>
<name>A0A328F8H2_9BACT</name>
<dbReference type="PROSITE" id="PS51409">
    <property type="entry name" value="ARGINASE_2"/>
    <property type="match status" value="1"/>
</dbReference>
<feature type="binding site" evidence="10">
    <location>
        <position position="245"/>
    </location>
    <ligand>
        <name>Mn(2+)</name>
        <dbReference type="ChEBI" id="CHEBI:29035"/>
        <label>1</label>
    </ligand>
</feature>
<evidence type="ECO:0000256" key="4">
    <source>
        <dbReference type="ARBA" id="ARBA00022503"/>
    </source>
</evidence>
<keyword evidence="7 10" id="KW-0464">Manganese</keyword>
<evidence type="ECO:0000256" key="13">
    <source>
        <dbReference type="RuleBase" id="RU361159"/>
    </source>
</evidence>
<evidence type="ECO:0000313" key="14">
    <source>
        <dbReference type="EMBL" id="QBH14644.1"/>
    </source>
</evidence>
<dbReference type="Pfam" id="PF00491">
    <property type="entry name" value="Arginase"/>
    <property type="match status" value="1"/>
</dbReference>
<evidence type="ECO:0000256" key="10">
    <source>
        <dbReference type="PIRSR" id="PIRSR036979-1"/>
    </source>
</evidence>
<evidence type="ECO:0000256" key="3">
    <source>
        <dbReference type="ARBA" id="ARBA00018123"/>
    </source>
</evidence>
<organism evidence="15 16">
    <name type="scientific">Desulfobacter hydrogenophilus</name>
    <dbReference type="NCBI Taxonomy" id="2291"/>
    <lineage>
        <taxon>Bacteria</taxon>
        <taxon>Pseudomonadati</taxon>
        <taxon>Thermodesulfobacteriota</taxon>
        <taxon>Desulfobacteria</taxon>
        <taxon>Desulfobacterales</taxon>
        <taxon>Desulfobacteraceae</taxon>
        <taxon>Desulfobacter</taxon>
    </lineage>
</organism>
<reference evidence="15 16" key="1">
    <citation type="submission" date="2018-06" db="EMBL/GenBank/DDBJ databases">
        <title>Complete Genome Sequence of Desulfobacter hydrogenophilus (DSM3380).</title>
        <authorList>
            <person name="Marietou A."/>
            <person name="Schreiber L."/>
            <person name="Marshall I."/>
            <person name="Jorgensen B."/>
        </authorList>
    </citation>
    <scope>NUCLEOTIDE SEQUENCE [LARGE SCALE GENOMIC DNA]</scope>
    <source>
        <strain evidence="15 16">DSM 3380</strain>
    </source>
</reference>
<dbReference type="InterPro" id="IPR020855">
    <property type="entry name" value="Ureohydrolase_Mn_BS"/>
</dbReference>
<evidence type="ECO:0000256" key="1">
    <source>
        <dbReference type="ARBA" id="ARBA00005098"/>
    </source>
</evidence>
<protein>
    <recommendedName>
        <fullName evidence="3 9">Arginase</fullName>
        <ecNumber evidence="2 9">3.5.3.1</ecNumber>
    </recommendedName>
</protein>
<evidence type="ECO:0000256" key="7">
    <source>
        <dbReference type="ARBA" id="ARBA00023211"/>
    </source>
</evidence>
<dbReference type="Gene3D" id="3.40.800.10">
    <property type="entry name" value="Ureohydrolase domain"/>
    <property type="match status" value="1"/>
</dbReference>
<dbReference type="FunFam" id="3.40.800.10:FF:000012">
    <property type="entry name" value="Arginase"/>
    <property type="match status" value="1"/>
</dbReference>
<dbReference type="InterPro" id="IPR023696">
    <property type="entry name" value="Ureohydrolase_dom_sf"/>
</dbReference>
<dbReference type="AlphaFoldDB" id="A0A328F8H2"/>
<evidence type="ECO:0000256" key="11">
    <source>
        <dbReference type="PROSITE-ProRule" id="PRU00742"/>
    </source>
</evidence>
<evidence type="ECO:0000256" key="5">
    <source>
        <dbReference type="ARBA" id="ARBA00022723"/>
    </source>
</evidence>
<dbReference type="PROSITE" id="PS01053">
    <property type="entry name" value="ARGINASE_1"/>
    <property type="match status" value="1"/>
</dbReference>
<keyword evidence="6 12" id="KW-0378">Hydrolase</keyword>
<dbReference type="InterPro" id="IPR006035">
    <property type="entry name" value="Ureohydrolase"/>
</dbReference>
<sequence>MIYELSTQACPGQPHLKDINMAKPLSIIGVPMDFGQMLRGVDMGPAALRYTGLIPRLRRLGYDVKDEGDIPIPVRDDVPAMEGVTDRYVKEITQISHDIYKTGCRVMDQGRMPIFLGGDHAIAIGTVASVAVKGSVGLIWVDAHADFNTPQTSPSGNIHGMPLAVLTGDGHPCLVDAGHAGTKISLDDVVMIGQRDLDPGEKKRIKSSGITIFTMRDIDEQGISAIAAKIMVQFAHLKRFHLSLDMDALDPVEAPGVGTPVPGGISYREAHLLMELLADSGKLGSMDLVEINPILDVANKTSKLAVELILSALGKSIL</sequence>
<evidence type="ECO:0000256" key="9">
    <source>
        <dbReference type="NCBIfam" id="TIGR01229"/>
    </source>
</evidence>
<dbReference type="GO" id="GO:0006525">
    <property type="term" value="P:arginine metabolic process"/>
    <property type="evidence" value="ECO:0007669"/>
    <property type="project" value="UniProtKB-KW"/>
</dbReference>
<dbReference type="OrthoDB" id="9789727at2"/>
<gene>
    <name evidence="15" type="primary">rocF</name>
    <name evidence="15" type="ORF">DO021_16080</name>
    <name evidence="14" type="ORF">EYB58_17960</name>
</gene>
<proteinExistence type="inferred from homology"/>